<organism evidence="2 3">
    <name type="scientific">Pedobacter cryotolerans</name>
    <dbReference type="NCBI Taxonomy" id="2571270"/>
    <lineage>
        <taxon>Bacteria</taxon>
        <taxon>Pseudomonadati</taxon>
        <taxon>Bacteroidota</taxon>
        <taxon>Sphingobacteriia</taxon>
        <taxon>Sphingobacteriales</taxon>
        <taxon>Sphingobacteriaceae</taxon>
        <taxon>Pedobacter</taxon>
    </lineage>
</organism>
<dbReference type="SMART" id="SM00710">
    <property type="entry name" value="PbH1"/>
    <property type="match status" value="3"/>
</dbReference>
<dbReference type="Gene3D" id="2.160.20.10">
    <property type="entry name" value="Single-stranded right-handed beta-helix, Pectin lyase-like"/>
    <property type="match status" value="1"/>
</dbReference>
<dbReference type="EMBL" id="SWBO01000002">
    <property type="protein sequence ID" value="TKC02318.1"/>
    <property type="molecule type" value="Genomic_DNA"/>
</dbReference>
<keyword evidence="3" id="KW-1185">Reference proteome</keyword>
<sequence>MKKLFIFFLLINSYQLASAAKYKVNSADELKNLMPNLLPGDEVIIANGKYINWAVEITCNGTKAKPIVFKAENVGSVIFYGETHRTIFKITGHYITLSGLVFNQCILTKKEGKTAVLIEMSNTKNCIITKCVFKQNNSKIQYSPLVIIAGNGFKNKVDQCLFEQNIDVQDIQVKITKESAPQFSTISYNIFKNKPKVTWQNGNGGECVQIGQDPILLGNMEANTLVSHNKFYNCDGENEIISNKSSKNTYLSNYFTECDGELVMRGGHDCIIKGNIFNSGTGGIRINGTGHIISNNKIKNIKTAIRLMYGMTKGKNETGFYVAASDCIISNNKITNAQNGILVGDNKNEDWTGKFDTKRYPSPVMQNVAPFNNKLNGNVFKNVKATEVIQ</sequence>
<dbReference type="OrthoDB" id="6475864at2"/>
<evidence type="ECO:0008006" key="4">
    <source>
        <dbReference type="Google" id="ProtNLM"/>
    </source>
</evidence>
<evidence type="ECO:0000313" key="2">
    <source>
        <dbReference type="EMBL" id="TKC02318.1"/>
    </source>
</evidence>
<gene>
    <name evidence="2" type="ORF">FA045_03275</name>
</gene>
<reference evidence="2 3" key="1">
    <citation type="submission" date="2019-04" db="EMBL/GenBank/DDBJ databases">
        <title>Pedobacter sp. AR-2-6 sp. nov., isolated from Arctic soil.</title>
        <authorList>
            <person name="Dahal R.H."/>
            <person name="Kim D.-U."/>
        </authorList>
    </citation>
    <scope>NUCLEOTIDE SEQUENCE [LARGE SCALE GENOMIC DNA]</scope>
    <source>
        <strain evidence="2 3">AR-2-6</strain>
    </source>
</reference>
<proteinExistence type="predicted"/>
<name>A0A4U1C948_9SPHI</name>
<keyword evidence="1" id="KW-0732">Signal</keyword>
<dbReference type="AlphaFoldDB" id="A0A4U1C948"/>
<dbReference type="InterPro" id="IPR039513">
    <property type="entry name" value="PL-6"/>
</dbReference>
<dbReference type="InterPro" id="IPR006626">
    <property type="entry name" value="PbH1"/>
</dbReference>
<feature type="signal peptide" evidence="1">
    <location>
        <begin position="1"/>
        <end position="19"/>
    </location>
</feature>
<dbReference type="Proteomes" id="UP000310477">
    <property type="component" value="Unassembled WGS sequence"/>
</dbReference>
<evidence type="ECO:0000256" key="1">
    <source>
        <dbReference type="SAM" id="SignalP"/>
    </source>
</evidence>
<comment type="caution">
    <text evidence="2">The sequence shown here is derived from an EMBL/GenBank/DDBJ whole genome shotgun (WGS) entry which is preliminary data.</text>
</comment>
<feature type="chain" id="PRO_5020480499" description="Right handed beta helix domain-containing protein" evidence="1">
    <location>
        <begin position="20"/>
        <end position="390"/>
    </location>
</feature>
<accession>A0A4U1C948</accession>
<protein>
    <recommendedName>
        <fullName evidence="4">Right handed beta helix domain-containing protein</fullName>
    </recommendedName>
</protein>
<dbReference type="SUPFAM" id="SSF51126">
    <property type="entry name" value="Pectin lyase-like"/>
    <property type="match status" value="1"/>
</dbReference>
<dbReference type="InterPro" id="IPR011050">
    <property type="entry name" value="Pectin_lyase_fold/virulence"/>
</dbReference>
<dbReference type="Pfam" id="PF14592">
    <property type="entry name" value="Chondroitinas_B"/>
    <property type="match status" value="1"/>
</dbReference>
<dbReference type="InterPro" id="IPR012334">
    <property type="entry name" value="Pectin_lyas_fold"/>
</dbReference>
<dbReference type="RefSeq" id="WP_136874450.1">
    <property type="nucleotide sequence ID" value="NZ_SWBO01000002.1"/>
</dbReference>
<evidence type="ECO:0000313" key="3">
    <source>
        <dbReference type="Proteomes" id="UP000310477"/>
    </source>
</evidence>